<dbReference type="CDD" id="cd00090">
    <property type="entry name" value="HTH_ARSR"/>
    <property type="match status" value="1"/>
</dbReference>
<dbReference type="InterPro" id="IPR001845">
    <property type="entry name" value="HTH_ArsR_DNA-bd_dom"/>
</dbReference>
<dbReference type="PANTHER" id="PTHR43132:SF2">
    <property type="entry name" value="ARSENICAL RESISTANCE OPERON REPRESSOR ARSR-RELATED"/>
    <property type="match status" value="1"/>
</dbReference>
<feature type="domain" description="HTH arsR-type" evidence="4">
    <location>
        <begin position="1"/>
        <end position="95"/>
    </location>
</feature>
<dbReference type="GO" id="GO:0003700">
    <property type="term" value="F:DNA-binding transcription factor activity"/>
    <property type="evidence" value="ECO:0007669"/>
    <property type="project" value="InterPro"/>
</dbReference>
<evidence type="ECO:0000259" key="4">
    <source>
        <dbReference type="PROSITE" id="PS50987"/>
    </source>
</evidence>
<dbReference type="InterPro" id="IPR051011">
    <property type="entry name" value="Metal_resp_trans_reg"/>
</dbReference>
<dbReference type="Proteomes" id="UP001165679">
    <property type="component" value="Unassembled WGS sequence"/>
</dbReference>
<dbReference type="Pfam" id="PF12840">
    <property type="entry name" value="HTH_20"/>
    <property type="match status" value="1"/>
</dbReference>
<dbReference type="EMBL" id="JAPDNT010000057">
    <property type="protein sequence ID" value="MCW3477839.1"/>
    <property type="molecule type" value="Genomic_DNA"/>
</dbReference>
<dbReference type="PROSITE" id="PS50987">
    <property type="entry name" value="HTH_ARSR_2"/>
    <property type="match status" value="1"/>
</dbReference>
<dbReference type="AlphaFoldDB" id="A0AA41YPQ4"/>
<gene>
    <name evidence="5" type="ORF">OL599_25145</name>
</gene>
<dbReference type="Gene3D" id="1.10.10.10">
    <property type="entry name" value="Winged helix-like DNA-binding domain superfamily/Winged helix DNA-binding domain"/>
    <property type="match status" value="1"/>
</dbReference>
<keyword evidence="2" id="KW-0238">DNA-binding</keyword>
<keyword evidence="6" id="KW-1185">Reference proteome</keyword>
<comment type="caution">
    <text evidence="5">The sequence shown here is derived from an EMBL/GenBank/DDBJ whole genome shotgun (WGS) entry which is preliminary data.</text>
</comment>
<dbReference type="InterPro" id="IPR036390">
    <property type="entry name" value="WH_DNA-bd_sf"/>
</dbReference>
<dbReference type="InterPro" id="IPR036388">
    <property type="entry name" value="WH-like_DNA-bd_sf"/>
</dbReference>
<protein>
    <submittedName>
        <fullName evidence="5">ArsR family transcriptional regulator</fullName>
    </submittedName>
</protein>
<evidence type="ECO:0000256" key="1">
    <source>
        <dbReference type="ARBA" id="ARBA00023015"/>
    </source>
</evidence>
<keyword evidence="3" id="KW-0804">Transcription</keyword>
<evidence type="ECO:0000313" key="6">
    <source>
        <dbReference type="Proteomes" id="UP001165679"/>
    </source>
</evidence>
<name>A0AA41YPQ4_9PROT</name>
<sequence length="141" mass="14735">METREAAEALGALAQETRLDLLRLLIARGPSGMAAGELAGALAVSASTLSFHVGALERAGLTSATRQGRNVIHAVRIAALRELLSFLTEHCCAGHPELCGDLARLLPESPPDAMRPAFHVLFLCTGNSAVVSEVVVEIPTA</sequence>
<proteinExistence type="predicted"/>
<evidence type="ECO:0000256" key="3">
    <source>
        <dbReference type="ARBA" id="ARBA00023163"/>
    </source>
</evidence>
<dbReference type="SMART" id="SM00418">
    <property type="entry name" value="HTH_ARSR"/>
    <property type="match status" value="1"/>
</dbReference>
<keyword evidence="1" id="KW-0805">Transcription regulation</keyword>
<dbReference type="GO" id="GO:0003677">
    <property type="term" value="F:DNA binding"/>
    <property type="evidence" value="ECO:0007669"/>
    <property type="project" value="UniProtKB-KW"/>
</dbReference>
<dbReference type="InterPro" id="IPR011991">
    <property type="entry name" value="ArsR-like_HTH"/>
</dbReference>
<dbReference type="RefSeq" id="WP_264716813.1">
    <property type="nucleotide sequence ID" value="NZ_JAPDNT010000057.1"/>
</dbReference>
<reference evidence="5" key="1">
    <citation type="submission" date="2022-09" db="EMBL/GenBank/DDBJ databases">
        <title>Rhodovastum sp. nov. RN2-1 isolated from soil in Seongnam, South Korea.</title>
        <authorList>
            <person name="Le N.T."/>
        </authorList>
    </citation>
    <scope>NUCLEOTIDE SEQUENCE</scope>
    <source>
        <strain evidence="5">RN2-1</strain>
    </source>
</reference>
<organism evidence="5 6">
    <name type="scientific">Limobrevibacterium gyesilva</name>
    <dbReference type="NCBI Taxonomy" id="2991712"/>
    <lineage>
        <taxon>Bacteria</taxon>
        <taxon>Pseudomonadati</taxon>
        <taxon>Pseudomonadota</taxon>
        <taxon>Alphaproteobacteria</taxon>
        <taxon>Acetobacterales</taxon>
        <taxon>Acetobacteraceae</taxon>
        <taxon>Limobrevibacterium</taxon>
    </lineage>
</organism>
<reference evidence="5" key="2">
    <citation type="submission" date="2022-10" db="EMBL/GenBank/DDBJ databases">
        <authorList>
            <person name="Trinh H.N."/>
        </authorList>
    </citation>
    <scope>NUCLEOTIDE SEQUENCE</scope>
    <source>
        <strain evidence="5">RN2-1</strain>
    </source>
</reference>
<evidence type="ECO:0000313" key="5">
    <source>
        <dbReference type="EMBL" id="MCW3477839.1"/>
    </source>
</evidence>
<accession>A0AA41YPQ4</accession>
<dbReference type="PANTHER" id="PTHR43132">
    <property type="entry name" value="ARSENICAL RESISTANCE OPERON REPRESSOR ARSR-RELATED"/>
    <property type="match status" value="1"/>
</dbReference>
<evidence type="ECO:0000256" key="2">
    <source>
        <dbReference type="ARBA" id="ARBA00023125"/>
    </source>
</evidence>
<dbReference type="SUPFAM" id="SSF46785">
    <property type="entry name" value="Winged helix' DNA-binding domain"/>
    <property type="match status" value="1"/>
</dbReference>
<dbReference type="PRINTS" id="PR00778">
    <property type="entry name" value="HTHARSR"/>
</dbReference>